<dbReference type="GO" id="GO:0015977">
    <property type="term" value="P:carbon fixation"/>
    <property type="evidence" value="ECO:0007669"/>
    <property type="project" value="UniProtKB-UniRule"/>
</dbReference>
<dbReference type="Proteomes" id="UP000008915">
    <property type="component" value="Chromosome"/>
</dbReference>
<evidence type="ECO:0000256" key="7">
    <source>
        <dbReference type="ARBA" id="ARBA00023239"/>
    </source>
</evidence>
<dbReference type="KEGG" id="tmr:Tmar_1738"/>
<comment type="cofactor">
    <cofactor evidence="1 10">
        <name>Mg(2+)</name>
        <dbReference type="ChEBI" id="CHEBI:18420"/>
    </cofactor>
</comment>
<dbReference type="EC" id="4.1.1.31" evidence="4 10"/>
<accession>E6SHW2</accession>
<proteinExistence type="inferred from homology"/>
<feature type="region of interest" description="Disordered" evidence="13">
    <location>
        <begin position="347"/>
        <end position="397"/>
    </location>
</feature>
<sequence>MADSTAVYPSGHGAPEHGEPAYRSRSEEDLYPLLKQEVDLLGRALGEAIRRLSGDRLFELEEDIRARTKHLRQHPGDEAARKALRAQVGSLSVTEAEGLIRAFSTYFHLVNLAEERHRVRVNRQRERASTPDHPRPESLLALVGQLKARGLSYDDVVRLLASARLVLTFTAHPTETRRRTLRHHLLELNRTLDRLERGEAQLPEVLARVTLLWTTRELRPAPPRVEDEVRGGLYYLPTTLWEAVPRLMDALEQAVAAYYGRRPVLPPPLAFRSWIGGDRDGNPFVTPEVTAWAQGYARAEIARKYAEGLAALTRDLSVAEERALLPPLPSLQGAAIALLAGGAGVTQPERADAAGERGDGPAGGPGAGTAAAPDPGPDAEAGGGHPRAARTVNGTPGRFLGEPYRQFVYRLQRAWAARTVPEEVWGDGAGAGGGATIAVQRPFTVETPATLPGLRHEGEGEGKGRPERPDPLVCPDRANDANRPDTPARPPRSGPRDESDSAADPGDLAGLLHQVERGLEAAGLGEAAATLVRPLRWRAQVFGEAMAPLDVREHAEAHGRAVAELLEAGGVMPAADYLALDPAAREERLTRELATPRPLAPVGYVPRTRELAVALGALRAWQGRGAYIISGCRGPADVLEVFVLAREAGLYRPGQPLPFDVVPLFETLADLEAAPAAMERLLRNPVFGAHARARGGCEVMIGYSDSSKDAGYLAANWALYRAQEGITAVARAAGIPVSFFHGRGTSTARGGGGTAGRAIASLPPGTVGRRLRLTEQGEALADRYAHPELALRNLEQLLYHFLLAAARDTAVPDQAASDPDERGPAVRPGSPVAPGHAVAGSDEPSPVAGPGSPAPSALQPASSGETGGRSSVAPEVPPRGSARSESPVRFEDPRRAQEPLAGGGSAAVPPVWREAMDRAAARSAEAYRQLLAEPGFFEFFEHFTPIREIAALKIASRPVARTGRARRVQDLRAIPWVMAWTQVRLLLPGWYGLAEGLAAVPRDLRQEMFARWPFFRSVLDGAALALAKADLAVAREYLRLVPEPLAGRFFPRLEQAFLRTRELLEETFGGPLLAHHPVLARQTALRNPYVDPISYLQVELLARYRSAPPDDPQRPALERALLLSILGIAAGLRNAG</sequence>
<protein>
    <recommendedName>
        <fullName evidence="5 10">Phosphoenolpyruvate carboxylase</fullName>
        <shortName evidence="10">PEPC</shortName>
        <shortName evidence="10">PEPCase</shortName>
        <ecNumber evidence="4 10">4.1.1.31</ecNumber>
    </recommendedName>
</protein>
<dbReference type="InterPro" id="IPR033129">
    <property type="entry name" value="PEPCASE_His_AS"/>
</dbReference>
<feature type="active site" evidence="10 11">
    <location>
        <position position="172"/>
    </location>
</feature>
<feature type="region of interest" description="Disordered" evidence="13">
    <location>
        <begin position="444"/>
        <end position="507"/>
    </location>
</feature>
<dbReference type="HAMAP" id="MF_00595">
    <property type="entry name" value="PEPcase_type1"/>
    <property type="match status" value="1"/>
</dbReference>
<evidence type="ECO:0000256" key="9">
    <source>
        <dbReference type="ARBA" id="ARBA00048995"/>
    </source>
</evidence>
<evidence type="ECO:0000256" key="11">
    <source>
        <dbReference type="PROSITE-ProRule" id="PRU10111"/>
    </source>
</evidence>
<evidence type="ECO:0000256" key="12">
    <source>
        <dbReference type="PROSITE-ProRule" id="PRU10112"/>
    </source>
</evidence>
<dbReference type="PANTHER" id="PTHR30523">
    <property type="entry name" value="PHOSPHOENOLPYRUVATE CARBOXYLASE"/>
    <property type="match status" value="1"/>
</dbReference>
<dbReference type="HOGENOM" id="CLU_006557_2_0_9"/>
<keyword evidence="8 10" id="KW-0120">Carbon dioxide fixation</keyword>
<keyword evidence="7 10" id="KW-0456">Lyase</keyword>
<reference evidence="15" key="2">
    <citation type="journal article" date="2010" name="Stand. Genomic Sci.">
        <title>Complete genome sequence of Thermaerobacter marianensis type strain (7p75aT).</title>
        <authorList>
            <person name="Han C."/>
            <person name="Gu W."/>
            <person name="Zhang X."/>
            <person name="Lapidus A."/>
            <person name="Nolan M."/>
            <person name="Copeland A."/>
            <person name="Lucas S."/>
            <person name="Glavina Del Rio T."/>
            <person name="Tice H."/>
            <person name="Cheng J."/>
            <person name="Tapia R."/>
            <person name="Goodwin L."/>
            <person name="Pitluck S."/>
            <person name="Pagani I."/>
            <person name="Ivanova N."/>
            <person name="Mavromatis K."/>
            <person name="Mikhailova N."/>
            <person name="Pati A."/>
            <person name="Chen A."/>
            <person name="Palaniappan K."/>
            <person name="Land M."/>
            <person name="Hauser L."/>
            <person name="Chang Y."/>
            <person name="Jeffries C."/>
            <person name="Schneider S."/>
            <person name="Rohde M."/>
            <person name="Goker M."/>
            <person name="Pukall R."/>
            <person name="Woyke T."/>
            <person name="Bristow J."/>
            <person name="Eisen J."/>
            <person name="Markowitz V."/>
            <person name="Hugenholtz P."/>
            <person name="Kyrpides N."/>
            <person name="Klenk H."/>
            <person name="Detter J."/>
        </authorList>
    </citation>
    <scope>NUCLEOTIDE SEQUENCE [LARGE SCALE GENOMIC DNA]</scope>
    <source>
        <strain evidence="15">ATCC 700841 / DSM 12885 / JCM 10246 / 7p75a</strain>
    </source>
</reference>
<comment type="subunit">
    <text evidence="10">Homotetramer.</text>
</comment>
<gene>
    <name evidence="10" type="primary">ppc</name>
    <name evidence="14" type="ordered locus">Tmar_1738</name>
</gene>
<evidence type="ECO:0000256" key="3">
    <source>
        <dbReference type="ARBA" id="ARBA00008346"/>
    </source>
</evidence>
<dbReference type="PRINTS" id="PR00150">
    <property type="entry name" value="PEPCARBXLASE"/>
</dbReference>
<dbReference type="STRING" id="644966.Tmar_1738"/>
<dbReference type="InterPro" id="IPR018129">
    <property type="entry name" value="PEP_COase_Lys_AS"/>
</dbReference>
<evidence type="ECO:0000313" key="14">
    <source>
        <dbReference type="EMBL" id="ADU51842.1"/>
    </source>
</evidence>
<feature type="active site" evidence="10 12">
    <location>
        <position position="708"/>
    </location>
</feature>
<evidence type="ECO:0000256" key="1">
    <source>
        <dbReference type="ARBA" id="ARBA00001946"/>
    </source>
</evidence>
<dbReference type="GO" id="GO:0006107">
    <property type="term" value="P:oxaloacetate metabolic process"/>
    <property type="evidence" value="ECO:0007669"/>
    <property type="project" value="UniProtKB-UniRule"/>
</dbReference>
<dbReference type="AlphaFoldDB" id="E6SHW2"/>
<dbReference type="PROSITE" id="PS00781">
    <property type="entry name" value="PEPCASE_1"/>
    <property type="match status" value="1"/>
</dbReference>
<evidence type="ECO:0000256" key="4">
    <source>
        <dbReference type="ARBA" id="ARBA00012305"/>
    </source>
</evidence>
<evidence type="ECO:0000256" key="13">
    <source>
        <dbReference type="SAM" id="MobiDB-lite"/>
    </source>
</evidence>
<dbReference type="eggNOG" id="COG2352">
    <property type="taxonomic scope" value="Bacteria"/>
</dbReference>
<dbReference type="InterPro" id="IPR022805">
    <property type="entry name" value="PEP_COase_bac/pln-type"/>
</dbReference>
<organism evidence="14 15">
    <name type="scientific">Thermaerobacter marianensis (strain ATCC 700841 / DSM 12885 / JCM 10246 / 7p75a)</name>
    <dbReference type="NCBI Taxonomy" id="644966"/>
    <lineage>
        <taxon>Bacteria</taxon>
        <taxon>Bacillati</taxon>
        <taxon>Bacillota</taxon>
        <taxon>Clostridia</taxon>
        <taxon>Eubacteriales</taxon>
        <taxon>Clostridiales Family XVII. Incertae Sedis</taxon>
        <taxon>Thermaerobacter</taxon>
    </lineage>
</organism>
<feature type="compositionally biased region" description="Basic and acidic residues" evidence="13">
    <location>
        <begin position="886"/>
        <end position="897"/>
    </location>
</feature>
<dbReference type="GO" id="GO:0005829">
    <property type="term" value="C:cytosol"/>
    <property type="evidence" value="ECO:0007669"/>
    <property type="project" value="TreeGrafter"/>
</dbReference>
<dbReference type="EMBL" id="CP002344">
    <property type="protein sequence ID" value="ADU51842.1"/>
    <property type="molecule type" value="Genomic_DNA"/>
</dbReference>
<evidence type="ECO:0000256" key="10">
    <source>
        <dbReference type="HAMAP-Rule" id="MF_00595"/>
    </source>
</evidence>
<feature type="compositionally biased region" description="Basic and acidic residues" evidence="13">
    <location>
        <begin position="454"/>
        <end position="470"/>
    </location>
</feature>
<name>E6SHW2_THEM7</name>
<dbReference type="PANTHER" id="PTHR30523:SF6">
    <property type="entry name" value="PHOSPHOENOLPYRUVATE CARBOXYLASE"/>
    <property type="match status" value="1"/>
</dbReference>
<keyword evidence="6 10" id="KW-0460">Magnesium</keyword>
<comment type="catalytic activity">
    <reaction evidence="9 10">
        <text>oxaloacetate + phosphate = phosphoenolpyruvate + hydrogencarbonate</text>
        <dbReference type="Rhea" id="RHEA:28370"/>
        <dbReference type="ChEBI" id="CHEBI:16452"/>
        <dbReference type="ChEBI" id="CHEBI:17544"/>
        <dbReference type="ChEBI" id="CHEBI:43474"/>
        <dbReference type="ChEBI" id="CHEBI:58702"/>
        <dbReference type="EC" id="4.1.1.31"/>
    </reaction>
</comment>
<feature type="compositionally biased region" description="Basic and acidic residues" evidence="13">
    <location>
        <begin position="349"/>
        <end position="359"/>
    </location>
</feature>
<reference evidence="14 15" key="1">
    <citation type="journal article" date="2010" name="Stand. Genomic Sci.">
        <title>Complete genome sequence of Thermaerobacter marianensis type strain (7p75a).</title>
        <authorList>
            <person name="Han C."/>
            <person name="Gu W."/>
            <person name="Zhang X."/>
            <person name="Lapidus A."/>
            <person name="Nolan M."/>
            <person name="Copeland A."/>
            <person name="Lucas S."/>
            <person name="Del Rio T.G."/>
            <person name="Tice H."/>
            <person name="Cheng J.F."/>
            <person name="Tapia R."/>
            <person name="Goodwin L."/>
            <person name="Pitluck S."/>
            <person name="Pagani I."/>
            <person name="Ivanova N."/>
            <person name="Mavromatis K."/>
            <person name="Mikhailova N."/>
            <person name="Pati A."/>
            <person name="Chen A."/>
            <person name="Palaniappan K."/>
            <person name="Land M."/>
            <person name="Hauser L."/>
            <person name="Chang Y.J."/>
            <person name="Jeffries C.D."/>
            <person name="Schneider S."/>
            <person name="Rohde M."/>
            <person name="Goker M."/>
            <person name="Pukall R."/>
            <person name="Woyke T."/>
            <person name="Bristow J."/>
            <person name="Eisen J.A."/>
            <person name="Markowitz V."/>
            <person name="Hugenholtz P."/>
            <person name="Kyrpides N.C."/>
            <person name="Klenk H.P."/>
            <person name="Detter J.C."/>
        </authorList>
    </citation>
    <scope>NUCLEOTIDE SEQUENCE [LARGE SCALE GENOMIC DNA]</scope>
    <source>
        <strain evidence="15">ATCC 700841 / DSM 12885 / JCM 10246 / 7p75a</strain>
    </source>
</reference>
<evidence type="ECO:0000256" key="8">
    <source>
        <dbReference type="ARBA" id="ARBA00023300"/>
    </source>
</evidence>
<feature type="compositionally biased region" description="Basic and acidic residues" evidence="13">
    <location>
        <begin position="14"/>
        <end position="25"/>
    </location>
</feature>
<dbReference type="Pfam" id="PF00311">
    <property type="entry name" value="PEPcase"/>
    <property type="match status" value="3"/>
</dbReference>
<dbReference type="GO" id="GO:0008964">
    <property type="term" value="F:phosphoenolpyruvate carboxylase activity"/>
    <property type="evidence" value="ECO:0007669"/>
    <property type="project" value="UniProtKB-UniRule"/>
</dbReference>
<dbReference type="InterPro" id="IPR021135">
    <property type="entry name" value="PEP_COase"/>
</dbReference>
<feature type="region of interest" description="Disordered" evidence="13">
    <location>
        <begin position="1"/>
        <end position="25"/>
    </location>
</feature>
<dbReference type="RefSeq" id="WP_013496143.1">
    <property type="nucleotide sequence ID" value="NC_014831.1"/>
</dbReference>
<feature type="compositionally biased region" description="Low complexity" evidence="13">
    <location>
        <begin position="844"/>
        <end position="864"/>
    </location>
</feature>
<dbReference type="SUPFAM" id="SSF51621">
    <property type="entry name" value="Phosphoenolpyruvate/pyruvate domain"/>
    <property type="match status" value="3"/>
</dbReference>
<comment type="similarity">
    <text evidence="3 10">Belongs to the PEPCase type 1 family.</text>
</comment>
<evidence type="ECO:0000313" key="15">
    <source>
        <dbReference type="Proteomes" id="UP000008915"/>
    </source>
</evidence>
<feature type="region of interest" description="Disordered" evidence="13">
    <location>
        <begin position="812"/>
        <end position="908"/>
    </location>
</feature>
<keyword evidence="15" id="KW-1185">Reference proteome</keyword>
<dbReference type="GO" id="GO:0006099">
    <property type="term" value="P:tricarboxylic acid cycle"/>
    <property type="evidence" value="ECO:0007669"/>
    <property type="project" value="InterPro"/>
</dbReference>
<dbReference type="InterPro" id="IPR015813">
    <property type="entry name" value="Pyrv/PenolPyrv_kinase-like_dom"/>
</dbReference>
<comment type="function">
    <text evidence="2 10">Forms oxaloacetate, a four-carbon dicarboxylic acid source for the tricarboxylic acid cycle.</text>
</comment>
<evidence type="ECO:0000256" key="6">
    <source>
        <dbReference type="ARBA" id="ARBA00022842"/>
    </source>
</evidence>
<dbReference type="PROSITE" id="PS00393">
    <property type="entry name" value="PEPCASE_2"/>
    <property type="match status" value="1"/>
</dbReference>
<evidence type="ECO:0000256" key="5">
    <source>
        <dbReference type="ARBA" id="ARBA00022419"/>
    </source>
</evidence>
<evidence type="ECO:0000256" key="2">
    <source>
        <dbReference type="ARBA" id="ARBA00003670"/>
    </source>
</evidence>
<dbReference type="GO" id="GO:0000287">
    <property type="term" value="F:magnesium ion binding"/>
    <property type="evidence" value="ECO:0007669"/>
    <property type="project" value="UniProtKB-UniRule"/>
</dbReference>